<gene>
    <name evidence="2" type="ORF">Cgig2_023516</name>
</gene>
<feature type="compositionally biased region" description="Polar residues" evidence="1">
    <location>
        <begin position="298"/>
        <end position="322"/>
    </location>
</feature>
<sequence>MPSLAPEWLRSTGGGNHFASSQPRDGSSSSLSNPRSYSYYTRNQPSKDREKLGILDTFDHKESDSLKSIIARRIEKDALRCSLSMMSRRPDELSQRRVFTDLRNSSHSINCNGNGAIIVESHNTGIQKGSVESDFQLIGSHERPTSFDMVRVPSPGISKGVQGLSIGTSLLVGSEGWSSAVADGVGSNRSLSLPAPWPSIAAGAAVAGPFPASSGGALNGPDMADALMKVPASDNGPQQSVKTQRSKESPFMVSKQLIPVTPSMPKSLVHNPSDKLKPKIASRPSDAGGTRKNCFQHMPSSQLGGSQSTHSFSARVDGSNSSSTRKMLLLKPARENVVSATLKDAPCRTSIVTSMVEHGSSTAASSVVSVPLKNPDRAKLSTTVHRTSPYCLNAGSLVDKQLSLAQLQSRHDFFNLVRMKSMGGTSSTGLSVVAPAVRHNLDELKELASGSGTMIAKGSDVKCNGDTCSLAESFSDSKVSDLSEDAGINSSEDEKAFLRSLGWEENAGDDEGLTEEEITGFYQKASILLELNYYWLIEG</sequence>
<feature type="compositionally biased region" description="Low complexity" evidence="1">
    <location>
        <begin position="27"/>
        <end position="40"/>
    </location>
</feature>
<protein>
    <submittedName>
        <fullName evidence="2">Uncharacterized protein</fullName>
    </submittedName>
</protein>
<name>A0A9Q1GMX3_9CARY</name>
<dbReference type="AlphaFoldDB" id="A0A9Q1GMX3"/>
<dbReference type="PANTHER" id="PTHR34112:SF13">
    <property type="entry name" value="OS04G0448200 PROTEIN"/>
    <property type="match status" value="1"/>
</dbReference>
<keyword evidence="3" id="KW-1185">Reference proteome</keyword>
<feature type="region of interest" description="Disordered" evidence="1">
    <location>
        <begin position="223"/>
        <end position="250"/>
    </location>
</feature>
<comment type="caution">
    <text evidence="2">The sequence shown here is derived from an EMBL/GenBank/DDBJ whole genome shotgun (WGS) entry which is preliminary data.</text>
</comment>
<evidence type="ECO:0000313" key="2">
    <source>
        <dbReference type="EMBL" id="KAJ8423671.1"/>
    </source>
</evidence>
<dbReference type="PANTHER" id="PTHR34112">
    <property type="entry name" value="C-JUN-AMINO-TERMINAL KINASE-INTERACTING PROTEIN"/>
    <property type="match status" value="1"/>
</dbReference>
<dbReference type="OrthoDB" id="848545at2759"/>
<evidence type="ECO:0000256" key="1">
    <source>
        <dbReference type="SAM" id="MobiDB-lite"/>
    </source>
</evidence>
<reference evidence="2" key="1">
    <citation type="submission" date="2022-04" db="EMBL/GenBank/DDBJ databases">
        <title>Carnegiea gigantea Genome sequencing and assembly v2.</title>
        <authorList>
            <person name="Copetti D."/>
            <person name="Sanderson M.J."/>
            <person name="Burquez A."/>
            <person name="Wojciechowski M.F."/>
        </authorList>
    </citation>
    <scope>NUCLEOTIDE SEQUENCE</scope>
    <source>
        <strain evidence="2">SGP5-SGP5p</strain>
        <tissue evidence="2">Aerial part</tissue>
    </source>
</reference>
<dbReference type="EMBL" id="JAKOGI010001903">
    <property type="protein sequence ID" value="KAJ8423671.1"/>
    <property type="molecule type" value="Genomic_DNA"/>
</dbReference>
<proteinExistence type="predicted"/>
<accession>A0A9Q1GMX3</accession>
<feature type="region of interest" description="Disordered" evidence="1">
    <location>
        <begin position="1"/>
        <end position="45"/>
    </location>
</feature>
<organism evidence="2 3">
    <name type="scientific">Carnegiea gigantea</name>
    <dbReference type="NCBI Taxonomy" id="171969"/>
    <lineage>
        <taxon>Eukaryota</taxon>
        <taxon>Viridiplantae</taxon>
        <taxon>Streptophyta</taxon>
        <taxon>Embryophyta</taxon>
        <taxon>Tracheophyta</taxon>
        <taxon>Spermatophyta</taxon>
        <taxon>Magnoliopsida</taxon>
        <taxon>eudicotyledons</taxon>
        <taxon>Gunneridae</taxon>
        <taxon>Pentapetalae</taxon>
        <taxon>Caryophyllales</taxon>
        <taxon>Cactineae</taxon>
        <taxon>Cactaceae</taxon>
        <taxon>Cactoideae</taxon>
        <taxon>Echinocereeae</taxon>
        <taxon>Carnegiea</taxon>
    </lineage>
</organism>
<feature type="region of interest" description="Disordered" evidence="1">
    <location>
        <begin position="262"/>
        <end position="322"/>
    </location>
</feature>
<dbReference type="Proteomes" id="UP001153076">
    <property type="component" value="Unassembled WGS sequence"/>
</dbReference>
<evidence type="ECO:0000313" key="3">
    <source>
        <dbReference type="Proteomes" id="UP001153076"/>
    </source>
</evidence>